<dbReference type="AlphaFoldDB" id="A0AB39JBE2"/>
<feature type="transmembrane region" description="Helical" evidence="2">
    <location>
        <begin position="17"/>
        <end position="36"/>
    </location>
</feature>
<feature type="compositionally biased region" description="Low complexity" evidence="1">
    <location>
        <begin position="51"/>
        <end position="66"/>
    </location>
</feature>
<evidence type="ECO:0008006" key="4">
    <source>
        <dbReference type="Google" id="ProtNLM"/>
    </source>
</evidence>
<organism evidence="3">
    <name type="scientific">Candidatus Nanosynbacter sp. TM7-074</name>
    <dbReference type="NCBI Taxonomy" id="3158573"/>
    <lineage>
        <taxon>Bacteria</taxon>
        <taxon>Candidatus Saccharimonadota</taxon>
        <taxon>Candidatus Saccharimonadia</taxon>
        <taxon>Candidatus Nanosynbacterales</taxon>
        <taxon>Candidatus Nanosynbacteraceae</taxon>
        <taxon>Candidatus Nanosynbacter</taxon>
    </lineage>
</organism>
<evidence type="ECO:0000256" key="1">
    <source>
        <dbReference type="SAM" id="MobiDB-lite"/>
    </source>
</evidence>
<sequence>MALGICEEGLMNKENKVILISSVLFLVSITATFLIVKNPDSNQYTTILSSSQNTNENQSNQNNAHEQSSEQKVITELLNSTSSTYGNRELKKYSIVKEQGEFKLVTLEIYSEKFKSTYSVYAVLRNNSVITGVNDRKSPDTLKNIGVPADIIGEYKRNRSDV</sequence>
<keyword evidence="2" id="KW-1133">Transmembrane helix</keyword>
<evidence type="ECO:0000313" key="3">
    <source>
        <dbReference type="EMBL" id="XDN89096.1"/>
    </source>
</evidence>
<proteinExistence type="predicted"/>
<protein>
    <recommendedName>
        <fullName evidence="4">DUF1310 family protein</fullName>
    </recommendedName>
</protein>
<feature type="region of interest" description="Disordered" evidence="1">
    <location>
        <begin position="51"/>
        <end position="71"/>
    </location>
</feature>
<keyword evidence="2" id="KW-0472">Membrane</keyword>
<dbReference type="EMBL" id="CP158487">
    <property type="protein sequence ID" value="XDN89096.1"/>
    <property type="molecule type" value="Genomic_DNA"/>
</dbReference>
<accession>A0AB39JBE2</accession>
<reference evidence="3" key="1">
    <citation type="submission" date="2024-06" db="EMBL/GenBank/DDBJ databases">
        <authorList>
            <person name="Atkinson C."/>
            <person name="McLean J."/>
            <person name="Gallagher L."/>
            <person name="Bor B."/>
            <person name="Mougous J."/>
        </authorList>
    </citation>
    <scope>NUCLEOTIDE SEQUENCE</scope>
    <source>
        <strain evidence="3">TM7-074</strain>
    </source>
</reference>
<dbReference type="RefSeq" id="WP_369000380.1">
    <property type="nucleotide sequence ID" value="NZ_CP158487.1"/>
</dbReference>
<evidence type="ECO:0000256" key="2">
    <source>
        <dbReference type="SAM" id="Phobius"/>
    </source>
</evidence>
<gene>
    <name evidence="3" type="ORF">TM074_00030</name>
</gene>
<name>A0AB39JBE2_9BACT</name>
<keyword evidence="2" id="KW-0812">Transmembrane</keyword>